<dbReference type="Gene3D" id="3.30.420.40">
    <property type="match status" value="1"/>
</dbReference>
<reference evidence="2" key="1">
    <citation type="journal article" date="2010" name="Insect Mol. Biol.">
        <title>The draft genome sequence of Arsenophonus nasoniae, son-killer bacterium of Nasonia vitripennis, reveals genes associated with virulence and symbiosis.</title>
        <authorList>
            <person name="Wilkes T."/>
            <person name="Darby A.C."/>
            <person name="Choi J."/>
            <person name="Colborne J.K."/>
            <person name="Werren J.H."/>
            <person name="Hurst G.D.D."/>
        </authorList>
    </citation>
    <scope>NUCLEOTIDE SEQUENCE</scope>
</reference>
<name>D2U168_9GAMM</name>
<organism evidence="2">
    <name type="scientific">Arsenophonus nasoniae</name>
    <name type="common">son-killer infecting Nasonia vitripennis</name>
    <dbReference type="NCBI Taxonomy" id="638"/>
    <lineage>
        <taxon>Bacteria</taxon>
        <taxon>Pseudomonadati</taxon>
        <taxon>Pseudomonadota</taxon>
        <taxon>Gammaproteobacteria</taxon>
        <taxon>Enterobacterales</taxon>
        <taxon>Morganellaceae</taxon>
        <taxon>Arsenophonus</taxon>
    </lineage>
</organism>
<evidence type="ECO:0000259" key="1">
    <source>
        <dbReference type="Pfam" id="PF21523"/>
    </source>
</evidence>
<dbReference type="SUPFAM" id="SSF53067">
    <property type="entry name" value="Actin-like ATPase domain"/>
    <property type="match status" value="1"/>
</dbReference>
<dbReference type="InterPro" id="IPR048345">
    <property type="entry name" value="ParM_C"/>
</dbReference>
<accession>D2U168</accession>
<sequence>MSVLPESIPAGFDILSELDEEDSLLIVDLGGTTLDVSHVRGKMNGIIKMWCDSRIGVSIITEGLKEQLSLNANTRVNSFQADHLIIHRNDEEYLRKRIPDINKLNSIINTLHEKEKILIKRVTSTLERFTGYTHVMCVGGGADIISTEVRNITNVPKDRFFKSDNPQFDLVLGMLAMKGNPNE</sequence>
<feature type="domain" description="Plasmid segregation protein ParM C-terminal" evidence="1">
    <location>
        <begin position="18"/>
        <end position="177"/>
    </location>
</feature>
<proteinExistence type="predicted"/>
<evidence type="ECO:0000313" key="2">
    <source>
        <dbReference type="EMBL" id="CBA74409.1"/>
    </source>
</evidence>
<protein>
    <submittedName>
        <fullName evidence="2">Phage stability/partitioning protein</fullName>
    </submittedName>
</protein>
<dbReference type="InterPro" id="IPR043129">
    <property type="entry name" value="ATPase_NBD"/>
</dbReference>
<dbReference type="Pfam" id="PF21523">
    <property type="entry name" value="ParM_N"/>
    <property type="match status" value="1"/>
</dbReference>
<dbReference type="AlphaFoldDB" id="D2U168"/>
<dbReference type="EMBL" id="FN545232">
    <property type="protein sequence ID" value="CBA74409.1"/>
    <property type="molecule type" value="Genomic_DNA"/>
</dbReference>
<gene>
    <name evidence="2" type="ORF">ARN_22770</name>
</gene>